<dbReference type="GO" id="GO:0004497">
    <property type="term" value="F:monooxygenase activity"/>
    <property type="evidence" value="ECO:0007669"/>
    <property type="project" value="InterPro"/>
</dbReference>
<dbReference type="PANTHER" id="PTHR43747">
    <property type="entry name" value="FAD-BINDING PROTEIN"/>
    <property type="match status" value="1"/>
</dbReference>
<dbReference type="PRINTS" id="PR00420">
    <property type="entry name" value="RNGMNOXGNASE"/>
</dbReference>
<dbReference type="SUPFAM" id="SSF51905">
    <property type="entry name" value="FAD/NAD(P)-binding domain"/>
    <property type="match status" value="1"/>
</dbReference>
<organism evidence="1 2">
    <name type="scientific">Halioxenophilus aromaticivorans</name>
    <dbReference type="NCBI Taxonomy" id="1306992"/>
    <lineage>
        <taxon>Bacteria</taxon>
        <taxon>Pseudomonadati</taxon>
        <taxon>Pseudomonadota</taxon>
        <taxon>Gammaproteobacteria</taxon>
        <taxon>Alteromonadales</taxon>
        <taxon>Alteromonadaceae</taxon>
        <taxon>Halioxenophilus</taxon>
    </lineage>
</organism>
<dbReference type="EMBL" id="BAABLX010000007">
    <property type="protein sequence ID" value="GAA4936037.1"/>
    <property type="molecule type" value="Genomic_DNA"/>
</dbReference>
<keyword evidence="2" id="KW-1185">Reference proteome</keyword>
<protein>
    <submittedName>
        <fullName evidence="1">Uncharacterized protein</fullName>
    </submittedName>
</protein>
<reference evidence="2" key="1">
    <citation type="journal article" date="2019" name="Int. J. Syst. Evol. Microbiol.">
        <title>The Global Catalogue of Microorganisms (GCM) 10K type strain sequencing project: providing services to taxonomists for standard genome sequencing and annotation.</title>
        <authorList>
            <consortium name="The Broad Institute Genomics Platform"/>
            <consortium name="The Broad Institute Genome Sequencing Center for Infectious Disease"/>
            <person name="Wu L."/>
            <person name="Ma J."/>
        </authorList>
    </citation>
    <scope>NUCLEOTIDE SEQUENCE [LARGE SCALE GENOMIC DNA]</scope>
    <source>
        <strain evidence="2">JCM 19134</strain>
    </source>
</reference>
<comment type="caution">
    <text evidence="1">The sequence shown here is derived from an EMBL/GenBank/DDBJ whole genome shotgun (WGS) entry which is preliminary data.</text>
</comment>
<accession>A0AAV3U022</accession>
<dbReference type="AlphaFoldDB" id="A0AAV3U022"/>
<proteinExistence type="predicted"/>
<gene>
    <name evidence="1" type="ORF">GCM10025791_12160</name>
</gene>
<sequence length="437" mass="48679">MAGCVKTMLGIGPSVAIVGAGPAGATLACLLRQRGLAVYLFNDPVRRPLLVGESLVSAATPILRKIGVESSVAAISHIKLGAGFRHADGTRVDFRFPHYSEHRPGYAYNIPRPQFDDILLQRARALGAHVIQHRAGVGRSASHQREIQLTAESLRHAGLAEHEHPDWLIDASGRARVFSRCLQLPADKGLRNDVAHFAHFRQFDSESAFAGQVLLTAAEHGWFWQIPLPQGLSVGAVMNKQAWSRYGRAPQEQLDNALNAHPLLARAGAQREAISDVASYARYQLISRQAFGRGWVLLGDAFGFVDPMLSPGVYMALESANQLDKVVFSRQTIKPQQLQRYCENLRQWHRAWQSLIEYFYNGKLLTMAAVRQDMLAQSRWWQPGRLMESLVSRALAGMTTGYKVQSKTCNKLFTYSCDHICKNLTEVAHRQIARLPR</sequence>
<dbReference type="PANTHER" id="PTHR43747:SF1">
    <property type="entry name" value="SLR1998 PROTEIN"/>
    <property type="match status" value="1"/>
</dbReference>
<dbReference type="PROSITE" id="PS51257">
    <property type="entry name" value="PROKAR_LIPOPROTEIN"/>
    <property type="match status" value="1"/>
</dbReference>
<name>A0AAV3U022_9ALTE</name>
<dbReference type="RefSeq" id="WP_345418635.1">
    <property type="nucleotide sequence ID" value="NZ_AP031496.1"/>
</dbReference>
<dbReference type="Gene3D" id="3.50.50.60">
    <property type="entry name" value="FAD/NAD(P)-binding domain"/>
    <property type="match status" value="1"/>
</dbReference>
<evidence type="ECO:0000313" key="1">
    <source>
        <dbReference type="EMBL" id="GAA4936037.1"/>
    </source>
</evidence>
<evidence type="ECO:0000313" key="2">
    <source>
        <dbReference type="Proteomes" id="UP001409585"/>
    </source>
</evidence>
<dbReference type="InterPro" id="IPR036188">
    <property type="entry name" value="FAD/NAD-bd_sf"/>
</dbReference>
<dbReference type="InterPro" id="IPR006905">
    <property type="entry name" value="Flavin_halogenase"/>
</dbReference>
<dbReference type="InterPro" id="IPR050816">
    <property type="entry name" value="Flavin-dep_Halogenase_NPB"/>
</dbReference>
<dbReference type="Proteomes" id="UP001409585">
    <property type="component" value="Unassembled WGS sequence"/>
</dbReference>
<dbReference type="Pfam" id="PF04820">
    <property type="entry name" value="Trp_halogenase"/>
    <property type="match status" value="1"/>
</dbReference>